<comment type="caution">
    <text evidence="2">The sequence shown here is derived from an EMBL/GenBank/DDBJ whole genome shotgun (WGS) entry which is preliminary data.</text>
</comment>
<protein>
    <recommendedName>
        <fullName evidence="4">DUF4178 domain-containing protein</fullName>
    </recommendedName>
</protein>
<evidence type="ECO:0000313" key="2">
    <source>
        <dbReference type="EMBL" id="KUG08533.1"/>
    </source>
</evidence>
<keyword evidence="1" id="KW-0472">Membrane</keyword>
<sequence length="440" mass="49511">MSETATPSVPTAQLECPQCHTTIAYYDTENSTHYGCPACHTYFEYEDPKPPRVIGEFKASTQQPKQVIPLGASGVMLDGSTYVVAGYSVRCELNAQQYRWGEYTLFSAPDKYAQLAVYEGHWTFIQPTERLYKVQFPNSRSAYIASGDLDYRLYNKYQPKVLYAVGEYDYDVFDDEKLFVAEYISPPHMLVEEKERFGKKQQWYRAEHIEPKAVAKAFGVPSHEMPWRSGTGAVQPAPGEDTWLPLLRFTLFMCMLTVVAQFFMSATNPSNLLVNENFSTQPDTARGSTAGPSANIVTHSFEVHGPTAIAVDINAYVDNAWLELPVTLVNEKTGQSYEFTKSIEYYHGYEGGESWSEGSTSADAVLAEVPSGRYHINIYPASQGGMPTTFSLRVTENATLQSNLFLLLGALFVYPAILFLRRRFHEQQRWENSDYGPQGA</sequence>
<name>A0A9X0HM38_SOLP1</name>
<accession>A0A9X0HM38</accession>
<evidence type="ECO:0000256" key="1">
    <source>
        <dbReference type="SAM" id="Phobius"/>
    </source>
</evidence>
<dbReference type="RefSeq" id="WP_059070092.1">
    <property type="nucleotide sequence ID" value="NZ_LNAL01000006.1"/>
</dbReference>
<dbReference type="EMBL" id="LNAL01000006">
    <property type="protein sequence ID" value="KUG08533.1"/>
    <property type="molecule type" value="Genomic_DNA"/>
</dbReference>
<evidence type="ECO:0008006" key="4">
    <source>
        <dbReference type="Google" id="ProtNLM"/>
    </source>
</evidence>
<feature type="transmembrane region" description="Helical" evidence="1">
    <location>
        <begin position="400"/>
        <end position="420"/>
    </location>
</feature>
<dbReference type="AlphaFoldDB" id="A0A9X0HM38"/>
<evidence type="ECO:0000313" key="3">
    <source>
        <dbReference type="Proteomes" id="UP000054223"/>
    </source>
</evidence>
<proteinExistence type="predicted"/>
<organism evidence="2 3">
    <name type="scientific">Solirubrum puertoriconensis</name>
    <dbReference type="NCBI Taxonomy" id="1751427"/>
    <lineage>
        <taxon>Bacteria</taxon>
        <taxon>Pseudomonadati</taxon>
        <taxon>Bacteroidota</taxon>
        <taxon>Cytophagia</taxon>
        <taxon>Cytophagales</taxon>
    </lineage>
</organism>
<dbReference type="Proteomes" id="UP000054223">
    <property type="component" value="Unassembled WGS sequence"/>
</dbReference>
<gene>
    <name evidence="2" type="ORF">ASU33_10265</name>
</gene>
<keyword evidence="3" id="KW-1185">Reference proteome</keyword>
<keyword evidence="1" id="KW-1133">Transmembrane helix</keyword>
<reference evidence="2 3" key="1">
    <citation type="submission" date="2015-11" db="EMBL/GenBank/DDBJ databases">
        <title>Solirubrum puertoriconensis gen. nov. an environmental bacteria isolated in Puerto Rico.</title>
        <authorList>
            <person name="Cuebas-Irizarry M.F."/>
            <person name="Montalvo-Rodriguez R."/>
        </authorList>
    </citation>
    <scope>NUCLEOTIDE SEQUENCE [LARGE SCALE GENOMIC DNA]</scope>
    <source>
        <strain evidence="2 3">MC1A</strain>
    </source>
</reference>
<dbReference type="OrthoDB" id="713199at2"/>
<keyword evidence="1" id="KW-0812">Transmembrane</keyword>